<accession>A0AAP9HFS7</accession>
<dbReference type="AlphaFoldDB" id="A0AAP9HFS7"/>
<evidence type="ECO:0000313" key="1">
    <source>
        <dbReference type="EMBL" id="QGV17523.1"/>
    </source>
</evidence>
<sequence>MIRSVVTNVPGFTINDIMKTDWETLQEVLLQSEPEKEKAVSLTDFIKSM</sequence>
<organism evidence="1 2">
    <name type="scientific">Lacticaseibacillus paracasei subsp. paracasei</name>
    <dbReference type="NCBI Taxonomy" id="47714"/>
    <lineage>
        <taxon>Bacteria</taxon>
        <taxon>Bacillati</taxon>
        <taxon>Bacillota</taxon>
        <taxon>Bacilli</taxon>
        <taxon>Lactobacillales</taxon>
        <taxon>Lactobacillaceae</taxon>
        <taxon>Lacticaseibacillus</taxon>
    </lineage>
</organism>
<proteinExistence type="predicted"/>
<name>A0AAP9HFS7_LACPA</name>
<dbReference type="EMBL" id="CP022954">
    <property type="protein sequence ID" value="QGV17523.1"/>
    <property type="molecule type" value="Genomic_DNA"/>
</dbReference>
<evidence type="ECO:0000313" key="2">
    <source>
        <dbReference type="Proteomes" id="UP000423274"/>
    </source>
</evidence>
<protein>
    <submittedName>
        <fullName evidence="1">Uncharacterized protein</fullName>
    </submittedName>
</protein>
<gene>
    <name evidence="1" type="ORF">LCAKO_0987</name>
</gene>
<dbReference type="Proteomes" id="UP000423274">
    <property type="component" value="Chromosome"/>
</dbReference>
<reference evidence="1 2" key="1">
    <citation type="submission" date="2017-08" db="EMBL/GenBank/DDBJ databases">
        <title>Genome sequence, comparative genomics and functional analysis of the highly adhesive Lactobacillus paracasei Kobulty strain.</title>
        <authorList>
            <person name="Koryszewska-Baginska A."/>
            <person name="Grynberg M."/>
            <person name="Aleksandrzak-Piekarczyk T."/>
        </authorList>
    </citation>
    <scope>NUCLEOTIDE SEQUENCE [LARGE SCALE GENOMIC DNA]</scope>
    <source>
        <strain evidence="1 2">IBB3423</strain>
    </source>
</reference>